<keyword evidence="5" id="KW-1185">Reference proteome</keyword>
<evidence type="ECO:0000313" key="4">
    <source>
        <dbReference type="EMBL" id="CAA2984447.1"/>
    </source>
</evidence>
<dbReference type="OrthoDB" id="679141at2759"/>
<reference evidence="4 5" key="1">
    <citation type="submission" date="2019-12" db="EMBL/GenBank/DDBJ databases">
        <authorList>
            <person name="Alioto T."/>
            <person name="Alioto T."/>
            <person name="Gomez Garrido J."/>
        </authorList>
    </citation>
    <scope>NUCLEOTIDE SEQUENCE [LARGE SCALE GENOMIC DNA]</scope>
</reference>
<feature type="chain" id="PRO_5035856761" evidence="3">
    <location>
        <begin position="23"/>
        <end position="292"/>
    </location>
</feature>
<dbReference type="Proteomes" id="UP000594638">
    <property type="component" value="Unassembled WGS sequence"/>
</dbReference>
<evidence type="ECO:0000313" key="5">
    <source>
        <dbReference type="Proteomes" id="UP000594638"/>
    </source>
</evidence>
<keyword evidence="2" id="KW-0472">Membrane</keyword>
<keyword evidence="2" id="KW-0812">Transmembrane</keyword>
<accession>A0A8S0RYP6</accession>
<proteinExistence type="predicted"/>
<protein>
    <submittedName>
        <fullName evidence="4">Cytospin-A isoform X1</fullName>
    </submittedName>
</protein>
<dbReference type="PANTHER" id="PTHR34360:SF2">
    <property type="entry name" value="MYOSIN HEAVY CHAIN-LIKE PROTEIN"/>
    <property type="match status" value="1"/>
</dbReference>
<dbReference type="AlphaFoldDB" id="A0A8S0RYP6"/>
<keyword evidence="2" id="KW-1133">Transmembrane helix</keyword>
<name>A0A8S0RYP6_OLEEU</name>
<dbReference type="PANTHER" id="PTHR34360">
    <property type="entry name" value="OS08G0519400 PROTEIN"/>
    <property type="match status" value="1"/>
</dbReference>
<evidence type="ECO:0000256" key="3">
    <source>
        <dbReference type="SAM" id="SignalP"/>
    </source>
</evidence>
<keyword evidence="3" id="KW-0732">Signal</keyword>
<comment type="caution">
    <text evidence="4">The sequence shown here is derived from an EMBL/GenBank/DDBJ whole genome shotgun (WGS) entry which is preliminary data.</text>
</comment>
<evidence type="ECO:0000256" key="2">
    <source>
        <dbReference type="SAM" id="Phobius"/>
    </source>
</evidence>
<sequence>MAISLILLPAILISLPFAVVEATALDTSVQSGTASICADQQDQKSISCELKELKLKVARLESVLEESSRLSNARSLYIRDIEKKIEEFTLEIDRLRAILSSFEVDSLRANQRLDALEKGVRLLWDASRRNNFEIHSLEHKALDAERRLKLVNSQVEEMAEIVSEQWIQIQQLEQAVHMAEMRTLKYKREVRWNKCPFVKFIKTTTSPYLKMLKGILDPYLTPAWGYCKSHVLKTFAAAKLYHHQLQGFVKHSMETNELTAALAHEEVIFFLVSALVAFPVVSAFMLLVSQFS</sequence>
<dbReference type="Gramene" id="OE9A010796T1">
    <property type="protein sequence ID" value="OE9A010796C1"/>
    <property type="gene ID" value="OE9A010796"/>
</dbReference>
<dbReference type="EMBL" id="CACTIH010003764">
    <property type="protein sequence ID" value="CAA2984447.1"/>
    <property type="molecule type" value="Genomic_DNA"/>
</dbReference>
<feature type="coiled-coil region" evidence="1">
    <location>
        <begin position="134"/>
        <end position="189"/>
    </location>
</feature>
<feature type="signal peptide" evidence="3">
    <location>
        <begin position="1"/>
        <end position="22"/>
    </location>
</feature>
<feature type="coiled-coil region" evidence="1">
    <location>
        <begin position="50"/>
        <end position="98"/>
    </location>
</feature>
<gene>
    <name evidence="4" type="ORF">OLEA9_A010796</name>
</gene>
<evidence type="ECO:0000256" key="1">
    <source>
        <dbReference type="SAM" id="Coils"/>
    </source>
</evidence>
<keyword evidence="1" id="KW-0175">Coiled coil</keyword>
<feature type="transmembrane region" description="Helical" evidence="2">
    <location>
        <begin position="267"/>
        <end position="288"/>
    </location>
</feature>
<organism evidence="4 5">
    <name type="scientific">Olea europaea subsp. europaea</name>
    <dbReference type="NCBI Taxonomy" id="158383"/>
    <lineage>
        <taxon>Eukaryota</taxon>
        <taxon>Viridiplantae</taxon>
        <taxon>Streptophyta</taxon>
        <taxon>Embryophyta</taxon>
        <taxon>Tracheophyta</taxon>
        <taxon>Spermatophyta</taxon>
        <taxon>Magnoliopsida</taxon>
        <taxon>eudicotyledons</taxon>
        <taxon>Gunneridae</taxon>
        <taxon>Pentapetalae</taxon>
        <taxon>asterids</taxon>
        <taxon>lamiids</taxon>
        <taxon>Lamiales</taxon>
        <taxon>Oleaceae</taxon>
        <taxon>Oleeae</taxon>
        <taxon>Olea</taxon>
    </lineage>
</organism>